<dbReference type="SUPFAM" id="SSF48264">
    <property type="entry name" value="Cytochrome P450"/>
    <property type="match status" value="1"/>
</dbReference>
<evidence type="ECO:0000313" key="9">
    <source>
        <dbReference type="Proteomes" id="UP000192739"/>
    </source>
</evidence>
<dbReference type="STRING" id="28445.BHQ20_04365"/>
<dbReference type="InterPro" id="IPR001128">
    <property type="entry name" value="Cyt_P450"/>
</dbReference>
<proteinExistence type="inferred from homology"/>
<dbReference type="GO" id="GO:0005506">
    <property type="term" value="F:iron ion binding"/>
    <property type="evidence" value="ECO:0007669"/>
    <property type="project" value="InterPro"/>
</dbReference>
<dbReference type="InterPro" id="IPR017972">
    <property type="entry name" value="Cyt_P450_CS"/>
</dbReference>
<protein>
    <submittedName>
        <fullName evidence="8">Cytochrome P450</fullName>
    </submittedName>
</protein>
<dbReference type="PANTHER" id="PTHR46696">
    <property type="entry name" value="P450, PUTATIVE (EUROFUNG)-RELATED"/>
    <property type="match status" value="1"/>
</dbReference>
<dbReference type="GO" id="GO:0020037">
    <property type="term" value="F:heme binding"/>
    <property type="evidence" value="ECO:0007669"/>
    <property type="project" value="InterPro"/>
</dbReference>
<evidence type="ECO:0000256" key="6">
    <source>
        <dbReference type="ARBA" id="ARBA00023033"/>
    </source>
</evidence>
<accession>A0A1E3SK00</accession>
<dbReference type="Proteomes" id="UP000192739">
    <property type="component" value="Unassembled WGS sequence"/>
</dbReference>
<dbReference type="GO" id="GO:0016705">
    <property type="term" value="F:oxidoreductase activity, acting on paired donors, with incorporation or reduction of molecular oxygen"/>
    <property type="evidence" value="ECO:0007669"/>
    <property type="project" value="InterPro"/>
</dbReference>
<dbReference type="PROSITE" id="PS00086">
    <property type="entry name" value="CYTOCHROME_P450"/>
    <property type="match status" value="1"/>
</dbReference>
<dbReference type="EMBL" id="MVHT01000079">
    <property type="protein sequence ID" value="ORA97185.1"/>
    <property type="molecule type" value="Genomic_DNA"/>
</dbReference>
<evidence type="ECO:0000313" key="8">
    <source>
        <dbReference type="EMBL" id="ORA97185.1"/>
    </source>
</evidence>
<dbReference type="InterPro" id="IPR036396">
    <property type="entry name" value="Cyt_P450_sf"/>
</dbReference>
<dbReference type="PRINTS" id="PR00385">
    <property type="entry name" value="P450"/>
</dbReference>
<evidence type="ECO:0000256" key="2">
    <source>
        <dbReference type="ARBA" id="ARBA00022617"/>
    </source>
</evidence>
<comment type="similarity">
    <text evidence="1 7">Belongs to the cytochrome P450 family.</text>
</comment>
<evidence type="ECO:0000256" key="4">
    <source>
        <dbReference type="ARBA" id="ARBA00023002"/>
    </source>
</evidence>
<keyword evidence="2 7" id="KW-0349">Heme</keyword>
<keyword evidence="3 7" id="KW-0479">Metal-binding</keyword>
<keyword evidence="6 7" id="KW-0503">Monooxygenase</keyword>
<organism evidence="8 9">
    <name type="scientific">Mycobacterium intermedium</name>
    <dbReference type="NCBI Taxonomy" id="28445"/>
    <lineage>
        <taxon>Bacteria</taxon>
        <taxon>Bacillati</taxon>
        <taxon>Actinomycetota</taxon>
        <taxon>Actinomycetes</taxon>
        <taxon>Mycobacteriales</taxon>
        <taxon>Mycobacteriaceae</taxon>
        <taxon>Mycobacterium</taxon>
        <taxon>Mycobacterium simiae complex</taxon>
    </lineage>
</organism>
<evidence type="ECO:0000256" key="5">
    <source>
        <dbReference type="ARBA" id="ARBA00023004"/>
    </source>
</evidence>
<comment type="caution">
    <text evidence="8">The sequence shown here is derived from an EMBL/GenBank/DDBJ whole genome shotgun (WGS) entry which is preliminary data.</text>
</comment>
<evidence type="ECO:0000256" key="1">
    <source>
        <dbReference type="ARBA" id="ARBA00010617"/>
    </source>
</evidence>
<dbReference type="GO" id="GO:0004497">
    <property type="term" value="F:monooxygenase activity"/>
    <property type="evidence" value="ECO:0007669"/>
    <property type="project" value="UniProtKB-KW"/>
</dbReference>
<keyword evidence="4 7" id="KW-0560">Oxidoreductase</keyword>
<evidence type="ECO:0000256" key="3">
    <source>
        <dbReference type="ARBA" id="ARBA00022723"/>
    </source>
</evidence>
<evidence type="ECO:0000256" key="7">
    <source>
        <dbReference type="RuleBase" id="RU000461"/>
    </source>
</evidence>
<dbReference type="InterPro" id="IPR002397">
    <property type="entry name" value="Cyt_P450_B"/>
</dbReference>
<dbReference type="Gene3D" id="1.10.630.10">
    <property type="entry name" value="Cytochrome P450"/>
    <property type="match status" value="1"/>
</dbReference>
<dbReference type="AlphaFoldDB" id="A0A1E3SK00"/>
<dbReference type="Pfam" id="PF00067">
    <property type="entry name" value="p450"/>
    <property type="match status" value="1"/>
</dbReference>
<name>A0A1E3SK00_MYCIE</name>
<dbReference type="PRINTS" id="PR00359">
    <property type="entry name" value="BP450"/>
</dbReference>
<reference evidence="8 9" key="1">
    <citation type="submission" date="2017-02" db="EMBL/GenBank/DDBJ databases">
        <title>The new phylogeny of genus Mycobacterium.</title>
        <authorList>
            <person name="Tortoli E."/>
            <person name="Trovato A."/>
            <person name="Cirillo D.M."/>
        </authorList>
    </citation>
    <scope>NUCLEOTIDE SEQUENCE [LARGE SCALE GENOMIC DNA]</scope>
    <source>
        <strain evidence="8 9">DSM 44049</strain>
    </source>
</reference>
<dbReference type="PANTHER" id="PTHR46696:SF6">
    <property type="entry name" value="P450, PUTATIVE (EUROFUNG)-RELATED"/>
    <property type="match status" value="1"/>
</dbReference>
<keyword evidence="9" id="KW-1185">Reference proteome</keyword>
<keyword evidence="5 7" id="KW-0408">Iron</keyword>
<sequence>MGVGQCPVDKFELTALGGPALIGFQSIDDRQDRLRPVFRNEEGNGYWMFTDYSAILEGLQHPEWWSSSVIVPTDPNPPYKWIPVMIDPPEHAKWRHVLAEYFSPGRVKSLRGEHRRLAAELVEKIAPQGSCDFVKEVARVFPSHIFLNIMGMPVERLDEFLEWEDKMLHQTGVGDEVMAVRLEGMQQVVAYFQTLIAERRANPNPDADDIVSAAIGWTIDGEPVADGDLLNCLLLLFMAGLDTVASQLAYAMLHLATHPDDRARLATEPSIIPLAVEELLRAYPIVQTARKATRDMDFHGCPVKAGDMASFPLAAAGRDETIFPDARHVDLDRGVSRHISFGAGPHRCLGSHLARQEMTVMLEEWHQRIPDYRVINQPVEHAGQVFGLDSLELSWDR</sequence>
<dbReference type="CDD" id="cd11035">
    <property type="entry name" value="P450cam-like"/>
    <property type="match status" value="1"/>
</dbReference>
<gene>
    <name evidence="8" type="ORF">BST27_22955</name>
</gene>